<accession>A0A1N6LXH7</accession>
<evidence type="ECO:0000313" key="6">
    <source>
        <dbReference type="EMBL" id="SIO73576.1"/>
    </source>
</evidence>
<dbReference type="InterPro" id="IPR020672">
    <property type="entry name" value="Ribose5P_isomerase_typA_subgr"/>
</dbReference>
<dbReference type="RefSeq" id="XP_021337663.1">
    <property type="nucleotide sequence ID" value="XM_021482424.1"/>
</dbReference>
<gene>
    <name evidence="6" type="ORF">BmR1_04g05695</name>
</gene>
<dbReference type="InterPro" id="IPR037171">
    <property type="entry name" value="NagB/RpiA_transferase-like"/>
</dbReference>
<dbReference type="SUPFAM" id="SSF100950">
    <property type="entry name" value="NagB/RpiA/CoA transferase-like"/>
    <property type="match status" value="1"/>
</dbReference>
<dbReference type="HAMAP" id="MF_00170">
    <property type="entry name" value="Rib_5P_isom_A"/>
    <property type="match status" value="1"/>
</dbReference>
<reference evidence="6 7" key="3">
    <citation type="journal article" date="2016" name="Sci. Rep.">
        <title>Genome-wide diversity and gene expression profiling of Babesia microti isolates identify polymorphic genes that mediate host-pathogen interactions.</title>
        <authorList>
            <person name="Silva J.C."/>
            <person name="Cornillot E."/>
            <person name="McCracken C."/>
            <person name="Usmani-Brown S."/>
            <person name="Dwivedi A."/>
            <person name="Ifeonu O.O."/>
            <person name="Crabtree J."/>
            <person name="Gotia H.T."/>
            <person name="Virji A.Z."/>
            <person name="Reynes C."/>
            <person name="Colinge J."/>
            <person name="Kumar V."/>
            <person name="Lawres L."/>
            <person name="Pazzi J.E."/>
            <person name="Pablo J.V."/>
            <person name="Hung C."/>
            <person name="Brancato J."/>
            <person name="Kumari P."/>
            <person name="Orvis J."/>
            <person name="Tretina K."/>
            <person name="Chibucos M."/>
            <person name="Ott S."/>
            <person name="Sadzewicz L."/>
            <person name="Sengamalay N."/>
            <person name="Shetty A.C."/>
            <person name="Su Q."/>
            <person name="Tallon L."/>
            <person name="Fraser C.M."/>
            <person name="Frutos R."/>
            <person name="Molina D.M."/>
            <person name="Krause P.J."/>
            <person name="Ben Mamoun C."/>
        </authorList>
    </citation>
    <scope>NUCLEOTIDE SEQUENCE [LARGE SCALE GENOMIC DNA]</scope>
    <source>
        <strain evidence="6 7">RI</strain>
    </source>
</reference>
<evidence type="ECO:0000256" key="1">
    <source>
        <dbReference type="ARBA" id="ARBA00001713"/>
    </source>
</evidence>
<dbReference type="VEuPathDB" id="PiroplasmaDB:BmR1_04g05695"/>
<reference evidence="6 7" key="1">
    <citation type="journal article" date="2012" name="Nucleic Acids Res.">
        <title>Sequencing of the smallest Apicomplexan genome from the human pathogen Babesia microti.</title>
        <authorList>
            <person name="Cornillot E."/>
            <person name="Hadj-Kaddour K."/>
            <person name="Dassouli A."/>
            <person name="Noel B."/>
            <person name="Ranwez V."/>
            <person name="Vacherie B."/>
            <person name="Augagneur Y."/>
            <person name="Bres V."/>
            <person name="Duclos A."/>
            <person name="Randazzo S."/>
            <person name="Carcy B."/>
            <person name="Debierre-Grockiego F."/>
            <person name="Delbecq S."/>
            <person name="Moubri-Menage K."/>
            <person name="Shams-Eldin H."/>
            <person name="Usmani-Brown S."/>
            <person name="Bringaud F."/>
            <person name="Wincker P."/>
            <person name="Vivares C.P."/>
            <person name="Schwarz R.T."/>
            <person name="Schetters T.P."/>
            <person name="Krause P.J."/>
            <person name="Gorenflot A."/>
            <person name="Berry V."/>
            <person name="Barbe V."/>
            <person name="Ben Mamoun C."/>
        </authorList>
    </citation>
    <scope>NUCLEOTIDE SEQUENCE [LARGE SCALE GENOMIC DNA]</scope>
    <source>
        <strain evidence="6 7">RI</strain>
    </source>
</reference>
<comment type="catalytic activity">
    <reaction evidence="1">
        <text>aldehydo-D-ribose 5-phosphate = D-ribulose 5-phosphate</text>
        <dbReference type="Rhea" id="RHEA:14657"/>
        <dbReference type="ChEBI" id="CHEBI:58121"/>
        <dbReference type="ChEBI" id="CHEBI:58273"/>
        <dbReference type="EC" id="5.3.1.6"/>
    </reaction>
</comment>
<dbReference type="Proteomes" id="UP000002899">
    <property type="component" value="Chromosome IV"/>
</dbReference>
<dbReference type="UniPathway" id="UPA00115">
    <property type="reaction ID" value="UER00412"/>
</dbReference>
<dbReference type="CDD" id="cd01398">
    <property type="entry name" value="RPI_A"/>
    <property type="match status" value="1"/>
</dbReference>
<dbReference type="FunFam" id="3.40.50.1360:FF:000001">
    <property type="entry name" value="Ribose-5-phosphate isomerase A"/>
    <property type="match status" value="1"/>
</dbReference>
<dbReference type="Gene3D" id="3.40.50.1360">
    <property type="match status" value="1"/>
</dbReference>
<organism evidence="6 7">
    <name type="scientific">Babesia microti (strain RI)</name>
    <dbReference type="NCBI Taxonomy" id="1133968"/>
    <lineage>
        <taxon>Eukaryota</taxon>
        <taxon>Sar</taxon>
        <taxon>Alveolata</taxon>
        <taxon>Apicomplexa</taxon>
        <taxon>Aconoidasida</taxon>
        <taxon>Piroplasmida</taxon>
        <taxon>Babesiidae</taxon>
        <taxon>Babesia</taxon>
    </lineage>
</organism>
<dbReference type="Pfam" id="PF06026">
    <property type="entry name" value="Rib_5-P_isom_A"/>
    <property type="match status" value="1"/>
</dbReference>
<evidence type="ECO:0000256" key="3">
    <source>
        <dbReference type="ARBA" id="ARBA00008088"/>
    </source>
</evidence>
<dbReference type="EC" id="5.3.1.6" evidence="4"/>
<evidence type="ECO:0000256" key="5">
    <source>
        <dbReference type="ARBA" id="ARBA00023235"/>
    </source>
</evidence>
<proteinExistence type="inferred from homology"/>
<dbReference type="PANTHER" id="PTHR43748:SF3">
    <property type="entry name" value="RIBOSE-5-PHOSPHATE ISOMERASE 3, CHLOROPLASTIC-RELATED"/>
    <property type="match status" value="1"/>
</dbReference>
<dbReference type="GO" id="GO:0004751">
    <property type="term" value="F:ribose-5-phosphate isomerase activity"/>
    <property type="evidence" value="ECO:0007669"/>
    <property type="project" value="UniProtKB-EC"/>
</dbReference>
<dbReference type="SUPFAM" id="SSF75445">
    <property type="entry name" value="D-ribose-5-phosphate isomerase (RpiA), lid domain"/>
    <property type="match status" value="1"/>
</dbReference>
<dbReference type="GO" id="GO:0009052">
    <property type="term" value="P:pentose-phosphate shunt, non-oxidative branch"/>
    <property type="evidence" value="ECO:0007669"/>
    <property type="project" value="InterPro"/>
</dbReference>
<sequence length="243" mass="26467">MVDVNSEMKKLAAIKAVDDYIASGMVVGLGTGSTASHAIKYLAEKIKSGKIAGIKGVATSDTTHELASSLGITLVDIDTVDSIDVAIDGADEIDMNLNMIKGGGGALLREKMIEIKANKFIVIADEYKLNKDNLGCKFPIPVEIVKFGHKTICKQITSVTGCDSWQLRIKNNELYVTNNGNYIVDILFKYPPPNVQMISDKLRDIIGVVCHGLFIDMANECIICDKNLNVHKLDKNNAINYFG</sequence>
<comment type="pathway">
    <text evidence="2">Carbohydrate degradation; pentose phosphate pathway; D-ribose 5-phosphate from D-ribulose 5-phosphate (non-oxidative stage): step 1/1.</text>
</comment>
<dbReference type="GeneID" id="24425783"/>
<evidence type="ECO:0000256" key="4">
    <source>
        <dbReference type="ARBA" id="ARBA00011959"/>
    </source>
</evidence>
<dbReference type="Gene3D" id="3.30.70.260">
    <property type="match status" value="1"/>
</dbReference>
<dbReference type="NCBIfam" id="TIGR00021">
    <property type="entry name" value="rpiA"/>
    <property type="match status" value="1"/>
</dbReference>
<comment type="similarity">
    <text evidence="3">Belongs to the ribose 5-phosphate isomerase family.</text>
</comment>
<dbReference type="OrthoDB" id="1555531at2759"/>
<dbReference type="AlphaFoldDB" id="A0A1N6LXH7"/>
<dbReference type="NCBIfam" id="NF001924">
    <property type="entry name" value="PRK00702.1"/>
    <property type="match status" value="1"/>
</dbReference>
<dbReference type="PANTHER" id="PTHR43748">
    <property type="entry name" value="RIBOSE-5-PHOSPHATE ISOMERASE 3, CHLOROPLASTIC-RELATED"/>
    <property type="match status" value="1"/>
</dbReference>
<dbReference type="KEGG" id="bmic:BmR1_04g05695"/>
<dbReference type="InterPro" id="IPR050262">
    <property type="entry name" value="Ribose-5P_isomerase"/>
</dbReference>
<keyword evidence="5 6" id="KW-0413">Isomerase</keyword>
<evidence type="ECO:0000256" key="2">
    <source>
        <dbReference type="ARBA" id="ARBA00004988"/>
    </source>
</evidence>
<evidence type="ECO:0000313" key="7">
    <source>
        <dbReference type="Proteomes" id="UP000002899"/>
    </source>
</evidence>
<reference evidence="6 7" key="2">
    <citation type="journal article" date="2013" name="PLoS ONE">
        <title>Whole genome mapping and re-organization of the nuclear and mitochondrial genomes of Babesia microti isolates.</title>
        <authorList>
            <person name="Cornillot E."/>
            <person name="Dassouli A."/>
            <person name="Garg A."/>
            <person name="Pachikara N."/>
            <person name="Randazzo S."/>
            <person name="Depoix D."/>
            <person name="Carcy B."/>
            <person name="Delbecq S."/>
            <person name="Frutos R."/>
            <person name="Silva J.C."/>
            <person name="Sutton R."/>
            <person name="Krause P.J."/>
            <person name="Mamoun C.B."/>
        </authorList>
    </citation>
    <scope>NUCLEOTIDE SEQUENCE [LARGE SCALE GENOMIC DNA]</scope>
    <source>
        <strain evidence="6 7">RI</strain>
    </source>
</reference>
<name>A0A1N6LXH7_BABMR</name>
<dbReference type="EMBL" id="LN871599">
    <property type="protein sequence ID" value="SIO73576.1"/>
    <property type="molecule type" value="Genomic_DNA"/>
</dbReference>
<keyword evidence="7" id="KW-1185">Reference proteome</keyword>
<dbReference type="InterPro" id="IPR004788">
    <property type="entry name" value="Ribose5P_isomerase_type_A"/>
</dbReference>
<protein>
    <recommendedName>
        <fullName evidence="4">ribose-5-phosphate isomerase</fullName>
        <ecNumber evidence="4">5.3.1.6</ecNumber>
    </recommendedName>
</protein>